<sequence>MKKIVVALLMGMLLLLPVVGVGESEGIGVSIDGDKVVYTSSSGKPFVDTAGRTQVPFRQTMEEFGCEVSWEENTQTAVASKDGIVVKAPIGEKNIYRNGVKVENDTAALIQGGRTYLPIRVVLESFGAKVVWNGAENMVEVSLSVNENGQIQVHFLDVDQADAILIDDGDFEVLIDGGTKAEGSKVVSYLSGYVDGDLDVLVATHAHEDHIGGLPAVFDRYTVDMVIDSGKSADSAIYTLYSQKRTAEQCVYETADQGRTIELPSGAKLEILPMSGNYTDANDTSVITLLDYDDVEVLFMGDASTEVEQNNLSRFSDVDVLKAGHHGSRTAGSAAFLQRVQPEYVVISAGLDNRYGHPHQEALSAYLNTGAAVYGTFRSGDIVMTTDGSEISFQTSRKLTMADVGAKSGSQTTSSVSAAAPVTTPSQPAASQPVESTAVYIGNSNSMIFHRADCSSVARMSEKNKVSLPSAAEALAQGYRGCKICNP</sequence>
<organism evidence="4 5">
    <name type="scientific">Anaerotignum lactatifermentans</name>
    <dbReference type="NCBI Taxonomy" id="160404"/>
    <lineage>
        <taxon>Bacteria</taxon>
        <taxon>Bacillati</taxon>
        <taxon>Bacillota</taxon>
        <taxon>Clostridia</taxon>
        <taxon>Lachnospirales</taxon>
        <taxon>Anaerotignaceae</taxon>
        <taxon>Anaerotignum</taxon>
    </lineage>
</organism>
<dbReference type="PANTHER" id="PTHR30619:SF7">
    <property type="entry name" value="BETA-LACTAMASE DOMAIN PROTEIN"/>
    <property type="match status" value="1"/>
</dbReference>
<dbReference type="Pfam" id="PF07833">
    <property type="entry name" value="Cu_amine_oxidN1"/>
    <property type="match status" value="1"/>
</dbReference>
<evidence type="ECO:0000313" key="4">
    <source>
        <dbReference type="EMBL" id="MBM6877648.1"/>
    </source>
</evidence>
<dbReference type="InterPro" id="IPR001279">
    <property type="entry name" value="Metallo-B-lactamas"/>
</dbReference>
<dbReference type="RefSeq" id="WP_205132616.1">
    <property type="nucleotide sequence ID" value="NZ_JACSNT010000002.1"/>
</dbReference>
<evidence type="ECO:0000256" key="1">
    <source>
        <dbReference type="ARBA" id="ARBA00023159"/>
    </source>
</evidence>
<dbReference type="InterPro" id="IPR012854">
    <property type="entry name" value="Cu_amine_oxidase-like_N"/>
</dbReference>
<feature type="region of interest" description="Disordered" evidence="2">
    <location>
        <begin position="405"/>
        <end position="431"/>
    </location>
</feature>
<reference evidence="4 5" key="1">
    <citation type="journal article" date="2021" name="Sci. Rep.">
        <title>The distribution of antibiotic resistance genes in chicken gut microbiota commensals.</title>
        <authorList>
            <person name="Juricova H."/>
            <person name="Matiasovicova J."/>
            <person name="Kubasova T."/>
            <person name="Cejkova D."/>
            <person name="Rychlik I."/>
        </authorList>
    </citation>
    <scope>NUCLEOTIDE SEQUENCE [LARGE SCALE GENOMIC DNA]</scope>
    <source>
        <strain evidence="4 5">An431b</strain>
    </source>
</reference>
<dbReference type="InterPro" id="IPR035451">
    <property type="entry name" value="Ada-like_dom_sf"/>
</dbReference>
<dbReference type="Proteomes" id="UP000729290">
    <property type="component" value="Unassembled WGS sequence"/>
</dbReference>
<dbReference type="InterPro" id="IPR052159">
    <property type="entry name" value="Competence_DNA_uptake"/>
</dbReference>
<dbReference type="InterPro" id="IPR004026">
    <property type="entry name" value="Ada_DNA_repair_Zn-bd"/>
</dbReference>
<dbReference type="SUPFAM" id="SSF56281">
    <property type="entry name" value="Metallo-hydrolase/oxidoreductase"/>
    <property type="match status" value="1"/>
</dbReference>
<dbReference type="InterPro" id="IPR036866">
    <property type="entry name" value="RibonucZ/Hydroxyglut_hydro"/>
</dbReference>
<protein>
    <submittedName>
        <fullName evidence="4">MBL fold metallo-hydrolase</fullName>
    </submittedName>
</protein>
<feature type="compositionally biased region" description="Polar residues" evidence="2">
    <location>
        <begin position="408"/>
        <end position="431"/>
    </location>
</feature>
<evidence type="ECO:0000259" key="3">
    <source>
        <dbReference type="SMART" id="SM00849"/>
    </source>
</evidence>
<keyword evidence="5" id="KW-1185">Reference proteome</keyword>
<dbReference type="InterPro" id="IPR036582">
    <property type="entry name" value="Mao_N_sf"/>
</dbReference>
<dbReference type="Pfam" id="PF00753">
    <property type="entry name" value="Lactamase_B"/>
    <property type="match status" value="1"/>
</dbReference>
<proteinExistence type="predicted"/>
<name>A0ABS2GAJ3_9FIRM</name>
<dbReference type="Gene3D" id="3.40.10.10">
    <property type="entry name" value="DNA Methylphosphotriester Repair Domain"/>
    <property type="match status" value="1"/>
</dbReference>
<feature type="domain" description="Metallo-beta-lactamase" evidence="3">
    <location>
        <begin position="160"/>
        <end position="351"/>
    </location>
</feature>
<dbReference type="PANTHER" id="PTHR30619">
    <property type="entry name" value="DNA INTERNALIZATION/COMPETENCE PROTEIN COMEC/REC2"/>
    <property type="match status" value="1"/>
</dbReference>
<dbReference type="SUPFAM" id="SSF57884">
    <property type="entry name" value="Ada DNA repair protein, N-terminal domain (N-Ada 10)"/>
    <property type="match status" value="1"/>
</dbReference>
<keyword evidence="1" id="KW-0010">Activator</keyword>
<dbReference type="Gene3D" id="3.30.457.10">
    <property type="entry name" value="Copper amine oxidase-like, N-terminal domain"/>
    <property type="match status" value="1"/>
</dbReference>
<dbReference type="Gene3D" id="3.60.15.10">
    <property type="entry name" value="Ribonuclease Z/Hydroxyacylglutathione hydrolase-like"/>
    <property type="match status" value="1"/>
</dbReference>
<accession>A0ABS2GAJ3</accession>
<dbReference type="CDD" id="cd07731">
    <property type="entry name" value="ComA-like_MBL-fold"/>
    <property type="match status" value="1"/>
</dbReference>
<evidence type="ECO:0000256" key="2">
    <source>
        <dbReference type="SAM" id="MobiDB-lite"/>
    </source>
</evidence>
<dbReference type="Pfam" id="PF02805">
    <property type="entry name" value="Ada_Zn_binding"/>
    <property type="match status" value="1"/>
</dbReference>
<evidence type="ECO:0000313" key="5">
    <source>
        <dbReference type="Proteomes" id="UP000729290"/>
    </source>
</evidence>
<dbReference type="SUPFAM" id="SSF55383">
    <property type="entry name" value="Copper amine oxidase, domain N"/>
    <property type="match status" value="1"/>
</dbReference>
<dbReference type="InterPro" id="IPR035681">
    <property type="entry name" value="ComA-like_MBL"/>
</dbReference>
<gene>
    <name evidence="4" type="ORF">H9X83_05680</name>
</gene>
<dbReference type="EMBL" id="JACSNV010000006">
    <property type="protein sequence ID" value="MBM6877648.1"/>
    <property type="molecule type" value="Genomic_DNA"/>
</dbReference>
<comment type="caution">
    <text evidence="4">The sequence shown here is derived from an EMBL/GenBank/DDBJ whole genome shotgun (WGS) entry which is preliminary data.</text>
</comment>
<dbReference type="SMART" id="SM00849">
    <property type="entry name" value="Lactamase_B"/>
    <property type="match status" value="1"/>
</dbReference>